<evidence type="ECO:0000313" key="5">
    <source>
        <dbReference type="Proteomes" id="UP000499080"/>
    </source>
</evidence>
<keyword evidence="5" id="KW-1185">Reference proteome</keyword>
<dbReference type="EMBL" id="BGPR01060377">
    <property type="protein sequence ID" value="GBO36248.1"/>
    <property type="molecule type" value="Genomic_DNA"/>
</dbReference>
<dbReference type="EMBL" id="BGPR01060379">
    <property type="protein sequence ID" value="GBO36249.1"/>
    <property type="molecule type" value="Genomic_DNA"/>
</dbReference>
<dbReference type="EMBL" id="BGPR01060382">
    <property type="protein sequence ID" value="GBO36252.1"/>
    <property type="molecule type" value="Genomic_DNA"/>
</dbReference>
<organism evidence="2 5">
    <name type="scientific">Araneus ventricosus</name>
    <name type="common">Orbweaver spider</name>
    <name type="synonym">Epeira ventricosa</name>
    <dbReference type="NCBI Taxonomy" id="182803"/>
    <lineage>
        <taxon>Eukaryota</taxon>
        <taxon>Metazoa</taxon>
        <taxon>Ecdysozoa</taxon>
        <taxon>Arthropoda</taxon>
        <taxon>Chelicerata</taxon>
        <taxon>Arachnida</taxon>
        <taxon>Araneae</taxon>
        <taxon>Araneomorphae</taxon>
        <taxon>Entelegynae</taxon>
        <taxon>Araneoidea</taxon>
        <taxon>Araneidae</taxon>
        <taxon>Araneus</taxon>
    </lineage>
</organism>
<evidence type="ECO:0000313" key="4">
    <source>
        <dbReference type="EMBL" id="GBO36252.1"/>
    </source>
</evidence>
<dbReference type="AlphaFoldDB" id="A0A4Y2WHW0"/>
<gene>
    <name evidence="3" type="ORF">AVEN_148876_1</name>
    <name evidence="4" type="ORF">AVEN_182403_1</name>
    <name evidence="1" type="ORF">AVEN_253691_1</name>
    <name evidence="2" type="ORF">AVEN_36541_1</name>
</gene>
<accession>A0A4Y2WHW0</accession>
<evidence type="ECO:0000313" key="3">
    <source>
        <dbReference type="EMBL" id="GBO36249.1"/>
    </source>
</evidence>
<reference evidence="2 5" key="1">
    <citation type="journal article" date="2019" name="Sci. Rep.">
        <title>Orb-weaving spider Araneus ventricosus genome elucidates the spidroin gene catalogue.</title>
        <authorList>
            <person name="Kono N."/>
            <person name="Nakamura H."/>
            <person name="Ohtoshi R."/>
            <person name="Moran D.A.P."/>
            <person name="Shinohara A."/>
            <person name="Yoshida Y."/>
            <person name="Fujiwara M."/>
            <person name="Mori M."/>
            <person name="Tomita M."/>
            <person name="Arakawa K."/>
        </authorList>
    </citation>
    <scope>NUCLEOTIDE SEQUENCE [LARGE SCALE GENOMIC DNA]</scope>
</reference>
<name>A0A4Y2WHW0_ARAVE</name>
<dbReference type="Proteomes" id="UP000499080">
    <property type="component" value="Unassembled WGS sequence"/>
</dbReference>
<evidence type="ECO:0000313" key="2">
    <source>
        <dbReference type="EMBL" id="GBO36248.1"/>
    </source>
</evidence>
<proteinExistence type="predicted"/>
<evidence type="ECO:0000313" key="1">
    <source>
        <dbReference type="EMBL" id="GBO36247.1"/>
    </source>
</evidence>
<dbReference type="EMBL" id="BGPR01060376">
    <property type="protein sequence ID" value="GBO36247.1"/>
    <property type="molecule type" value="Genomic_DNA"/>
</dbReference>
<protein>
    <submittedName>
        <fullName evidence="2">Uncharacterized protein</fullName>
    </submittedName>
</protein>
<comment type="caution">
    <text evidence="2">The sequence shown here is derived from an EMBL/GenBank/DDBJ whole genome shotgun (WGS) entry which is preliminary data.</text>
</comment>
<sequence length="139" mass="15947">MSGSVTCLQIRVFFDVTQKNWIYFSKTNLSCEYKEDTELKADYSRKEFSYRIPEQFAGIRKSVIRLTQMKLPSCQPELLARQSISLSKLKGERIAFSLRIFCALCSGIETKDSDLDSDHHAANVRRAYLIIIVNQLVAT</sequence>